<proteinExistence type="predicted"/>
<feature type="domain" description="DUF4440" evidence="2">
    <location>
        <begin position="32"/>
        <end position="147"/>
    </location>
</feature>
<dbReference type="Proteomes" id="UP000494363">
    <property type="component" value="Unassembled WGS sequence"/>
</dbReference>
<accession>A0A6J5DCE6</accession>
<feature type="chain" id="PRO_5026697673" description="DUF4440 domain-containing protein" evidence="1">
    <location>
        <begin position="23"/>
        <end position="155"/>
    </location>
</feature>
<protein>
    <recommendedName>
        <fullName evidence="2">DUF4440 domain-containing protein</fullName>
    </recommendedName>
</protein>
<dbReference type="RefSeq" id="WP_175225917.1">
    <property type="nucleotide sequence ID" value="NZ_CADIKH010000006.1"/>
</dbReference>
<dbReference type="AlphaFoldDB" id="A0A6J5DCE6"/>
<evidence type="ECO:0000313" key="4">
    <source>
        <dbReference type="Proteomes" id="UP000494363"/>
    </source>
</evidence>
<dbReference type="InterPro" id="IPR027843">
    <property type="entry name" value="DUF4440"/>
</dbReference>
<dbReference type="InterPro" id="IPR032710">
    <property type="entry name" value="NTF2-like_dom_sf"/>
</dbReference>
<name>A0A6J5DCE6_9BURK</name>
<feature type="signal peptide" evidence="1">
    <location>
        <begin position="1"/>
        <end position="22"/>
    </location>
</feature>
<dbReference type="SUPFAM" id="SSF54427">
    <property type="entry name" value="NTF2-like"/>
    <property type="match status" value="1"/>
</dbReference>
<dbReference type="Pfam" id="PF14534">
    <property type="entry name" value="DUF4440"/>
    <property type="match status" value="1"/>
</dbReference>
<evidence type="ECO:0000259" key="2">
    <source>
        <dbReference type="Pfam" id="PF14534"/>
    </source>
</evidence>
<keyword evidence="4" id="KW-1185">Reference proteome</keyword>
<dbReference type="Gene3D" id="3.10.450.50">
    <property type="match status" value="1"/>
</dbReference>
<reference evidence="3 4" key="1">
    <citation type="submission" date="2020-04" db="EMBL/GenBank/DDBJ databases">
        <authorList>
            <person name="De Canck E."/>
        </authorList>
    </citation>
    <scope>NUCLEOTIDE SEQUENCE [LARGE SCALE GENOMIC DNA]</scope>
    <source>
        <strain evidence="3 4">LMG 29542</strain>
    </source>
</reference>
<sequence>MIHRIIRIFLLINIFLCAPAYASDKADIVHRMQQTIDAANRNIDPASLAANFAPSVVLVDDLAPFVFEGPASGALNAWFTAYSADADKNQVTDFSMRLFKPRQVQVTDDHAYVILPAVYRFKQHNKPAHVRGVITATLVRIDSKWLISTWSWAAE</sequence>
<keyword evidence="1" id="KW-0732">Signal</keyword>
<gene>
    <name evidence="3" type="ORF">LMG29542_01597</name>
</gene>
<dbReference type="EMBL" id="CADIKH010000006">
    <property type="protein sequence ID" value="CAB3751918.1"/>
    <property type="molecule type" value="Genomic_DNA"/>
</dbReference>
<evidence type="ECO:0000256" key="1">
    <source>
        <dbReference type="SAM" id="SignalP"/>
    </source>
</evidence>
<organism evidence="3 4">
    <name type="scientific">Paraburkholderia humisilvae</name>
    <dbReference type="NCBI Taxonomy" id="627669"/>
    <lineage>
        <taxon>Bacteria</taxon>
        <taxon>Pseudomonadati</taxon>
        <taxon>Pseudomonadota</taxon>
        <taxon>Betaproteobacteria</taxon>
        <taxon>Burkholderiales</taxon>
        <taxon>Burkholderiaceae</taxon>
        <taxon>Paraburkholderia</taxon>
    </lineage>
</organism>
<evidence type="ECO:0000313" key="3">
    <source>
        <dbReference type="EMBL" id="CAB3751918.1"/>
    </source>
</evidence>